<dbReference type="Proteomes" id="UP000276260">
    <property type="component" value="Unassembled WGS sequence"/>
</dbReference>
<keyword evidence="1" id="KW-0732">Signal</keyword>
<evidence type="ECO:0000313" key="2">
    <source>
        <dbReference type="EMBL" id="RRJ18477.1"/>
    </source>
</evidence>
<dbReference type="EMBL" id="RRCF01000008">
    <property type="protein sequence ID" value="RRJ18477.1"/>
    <property type="molecule type" value="Genomic_DNA"/>
</dbReference>
<comment type="caution">
    <text evidence="2">The sequence shown here is derived from an EMBL/GenBank/DDBJ whole genome shotgun (WGS) entry which is preliminary data.</text>
</comment>
<accession>A0A3P3QB88</accession>
<feature type="signal peptide" evidence="1">
    <location>
        <begin position="1"/>
        <end position="25"/>
    </location>
</feature>
<dbReference type="OrthoDB" id="5767539at2"/>
<gene>
    <name evidence="2" type="ORF">EIK76_17120</name>
</gene>
<feature type="chain" id="PRO_5018761717" evidence="1">
    <location>
        <begin position="26"/>
        <end position="134"/>
    </location>
</feature>
<proteinExistence type="predicted"/>
<keyword evidence="3" id="KW-1185">Reference proteome</keyword>
<evidence type="ECO:0000313" key="3">
    <source>
        <dbReference type="Proteomes" id="UP000276260"/>
    </source>
</evidence>
<reference evidence="2 3" key="1">
    <citation type="submission" date="2018-11" db="EMBL/GenBank/DDBJ databases">
        <title>Draft genome analysis of Rheinheimera mesophila isolated from an industrial waste site.</title>
        <authorList>
            <person name="Yu Q."/>
            <person name="Qi Y."/>
            <person name="Zhang H."/>
            <person name="Lu Y."/>
            <person name="Pu J."/>
        </authorList>
    </citation>
    <scope>NUCLEOTIDE SEQUENCE [LARGE SCALE GENOMIC DNA]</scope>
    <source>
        <strain evidence="2 3">IITR13</strain>
    </source>
</reference>
<protein>
    <submittedName>
        <fullName evidence="2">Uncharacterized protein</fullName>
    </submittedName>
</protein>
<sequence>MKKLGYSLFAALCLSSATLSSTVKAETVDYQYLTVAGYLNFYLLNLNACEDYHPEIRQQAYDAEKQLYPWLAKLDQKLKGADADNKTLSDVVQKRREALNLQISEGDFTLDHCKAIVKLLTGDGLDQALLKSLN</sequence>
<name>A0A3P3QB88_9GAMM</name>
<organism evidence="2 3">
    <name type="scientific">Rheinheimera mesophila</name>
    <dbReference type="NCBI Taxonomy" id="1547515"/>
    <lineage>
        <taxon>Bacteria</taxon>
        <taxon>Pseudomonadati</taxon>
        <taxon>Pseudomonadota</taxon>
        <taxon>Gammaproteobacteria</taxon>
        <taxon>Chromatiales</taxon>
        <taxon>Chromatiaceae</taxon>
        <taxon>Rheinheimera</taxon>
    </lineage>
</organism>
<evidence type="ECO:0000256" key="1">
    <source>
        <dbReference type="SAM" id="SignalP"/>
    </source>
</evidence>
<dbReference type="AlphaFoldDB" id="A0A3P3QB88"/>
<dbReference type="RefSeq" id="WP_046520883.1">
    <property type="nucleotide sequence ID" value="NZ_LAVS01000087.1"/>
</dbReference>